<keyword evidence="2" id="KW-0732">Signal</keyword>
<feature type="signal peptide" evidence="2">
    <location>
        <begin position="1"/>
        <end position="28"/>
    </location>
</feature>
<proteinExistence type="predicted"/>
<feature type="compositionally biased region" description="Polar residues" evidence="1">
    <location>
        <begin position="56"/>
        <end position="70"/>
    </location>
</feature>
<gene>
    <name evidence="4" type="ORF">MTR65_14970</name>
</gene>
<feature type="domain" description="Excalibur calcium-binding" evidence="3">
    <location>
        <begin position="77"/>
        <end position="113"/>
    </location>
</feature>
<keyword evidence="5" id="KW-1185">Reference proteome</keyword>
<dbReference type="Pfam" id="PF05901">
    <property type="entry name" value="Excalibur"/>
    <property type="match status" value="1"/>
</dbReference>
<protein>
    <submittedName>
        <fullName evidence="4">Excalibur calcium-binding domain-containing protein</fullName>
    </submittedName>
</protein>
<evidence type="ECO:0000313" key="5">
    <source>
        <dbReference type="Proteomes" id="UP001162802"/>
    </source>
</evidence>
<accession>A0ABT0AFK6</accession>
<evidence type="ECO:0000313" key="4">
    <source>
        <dbReference type="EMBL" id="MCJ1961996.1"/>
    </source>
</evidence>
<comment type="caution">
    <text evidence="4">The sequence shown here is derived from an EMBL/GenBank/DDBJ whole genome shotgun (WGS) entry which is preliminary data.</text>
</comment>
<dbReference type="NCBIfam" id="NF033223">
    <property type="entry name" value="YHYH_alt"/>
    <property type="match status" value="1"/>
</dbReference>
<evidence type="ECO:0000259" key="3">
    <source>
        <dbReference type="SMART" id="SM00894"/>
    </source>
</evidence>
<dbReference type="InterPro" id="IPR008613">
    <property type="entry name" value="Excalibur_Ca-bd_domain"/>
</dbReference>
<dbReference type="SMART" id="SM00894">
    <property type="entry name" value="Excalibur"/>
    <property type="match status" value="1"/>
</dbReference>
<sequence length="113" mass="11941">MFSVIFPRWAFLALACLAGGFACGAALAHPGGLDRSGCHHNRRTGDYHCHRAPAPQRQTAPSAPSFQSRSADGAQAYYPNCAAVRAAGRAPLLRGQAGYRRGLDRDGDGLACE</sequence>
<dbReference type="Proteomes" id="UP001162802">
    <property type="component" value="Unassembled WGS sequence"/>
</dbReference>
<name>A0ABT0AFK6_9SPHN</name>
<reference evidence="4" key="1">
    <citation type="submission" date="2022-03" db="EMBL/GenBank/DDBJ databases">
        <title>Identification of a novel bacterium isolated from mangrove sediments.</title>
        <authorList>
            <person name="Pan X."/>
        </authorList>
    </citation>
    <scope>NUCLEOTIDE SEQUENCE</scope>
    <source>
        <strain evidence="4">B2637</strain>
    </source>
</reference>
<dbReference type="RefSeq" id="WP_243801581.1">
    <property type="nucleotide sequence ID" value="NZ_JALHAT010000030.1"/>
</dbReference>
<organism evidence="4 5">
    <name type="scientific">Novosphingobium mangrovi</name>
    <name type="common">ex Hu et al. 2023</name>
    <dbReference type="NCBI Taxonomy" id="2930094"/>
    <lineage>
        <taxon>Bacteria</taxon>
        <taxon>Pseudomonadati</taxon>
        <taxon>Pseudomonadota</taxon>
        <taxon>Alphaproteobacteria</taxon>
        <taxon>Sphingomonadales</taxon>
        <taxon>Sphingomonadaceae</taxon>
        <taxon>Novosphingobium</taxon>
    </lineage>
</organism>
<dbReference type="EMBL" id="JALHAT010000030">
    <property type="protein sequence ID" value="MCJ1961996.1"/>
    <property type="molecule type" value="Genomic_DNA"/>
</dbReference>
<dbReference type="InterPro" id="IPR047773">
    <property type="entry name" value="YHYH_dom_bact"/>
</dbReference>
<evidence type="ECO:0000256" key="1">
    <source>
        <dbReference type="SAM" id="MobiDB-lite"/>
    </source>
</evidence>
<feature type="region of interest" description="Disordered" evidence="1">
    <location>
        <begin position="51"/>
        <end position="70"/>
    </location>
</feature>
<feature type="chain" id="PRO_5046623898" evidence="2">
    <location>
        <begin position="29"/>
        <end position="113"/>
    </location>
</feature>
<evidence type="ECO:0000256" key="2">
    <source>
        <dbReference type="SAM" id="SignalP"/>
    </source>
</evidence>